<dbReference type="GO" id="GO:0060070">
    <property type="term" value="P:canonical Wnt signaling pathway"/>
    <property type="evidence" value="ECO:0007669"/>
    <property type="project" value="TreeGrafter"/>
</dbReference>
<comment type="similarity">
    <text evidence="2 10">Belongs to the Wnt family.</text>
</comment>
<evidence type="ECO:0000313" key="12">
    <source>
        <dbReference type="EMBL" id="CDI40110.1"/>
    </source>
</evidence>
<evidence type="ECO:0000256" key="3">
    <source>
        <dbReference type="ARBA" id="ARBA00022473"/>
    </source>
</evidence>
<dbReference type="InterPro" id="IPR005817">
    <property type="entry name" value="Wnt"/>
</dbReference>
<dbReference type="PANTHER" id="PTHR12027:SF101">
    <property type="entry name" value="PROTEIN WNT-4"/>
    <property type="match status" value="1"/>
</dbReference>
<evidence type="ECO:0000256" key="9">
    <source>
        <dbReference type="ARBA" id="ARBA00023288"/>
    </source>
</evidence>
<dbReference type="InterPro" id="IPR018161">
    <property type="entry name" value="Wnt_CS"/>
</dbReference>
<keyword evidence="5" id="KW-0272">Extracellular matrix</keyword>
<dbReference type="GO" id="GO:0005109">
    <property type="term" value="F:frizzled binding"/>
    <property type="evidence" value="ECO:0007669"/>
    <property type="project" value="TreeGrafter"/>
</dbReference>
<evidence type="ECO:0000256" key="2">
    <source>
        <dbReference type="ARBA" id="ARBA00005683"/>
    </source>
</evidence>
<dbReference type="CDD" id="cd19336">
    <property type="entry name" value="Wnt_Wnt4"/>
    <property type="match status" value="1"/>
</dbReference>
<dbReference type="GO" id="GO:0005125">
    <property type="term" value="F:cytokine activity"/>
    <property type="evidence" value="ECO:0007669"/>
    <property type="project" value="TreeGrafter"/>
</dbReference>
<dbReference type="PANTHER" id="PTHR12027">
    <property type="entry name" value="WNT RELATED"/>
    <property type="match status" value="1"/>
</dbReference>
<dbReference type="Pfam" id="PF00110">
    <property type="entry name" value="wnt"/>
    <property type="match status" value="1"/>
</dbReference>
<evidence type="ECO:0000256" key="4">
    <source>
        <dbReference type="ARBA" id="ARBA00022525"/>
    </source>
</evidence>
<gene>
    <name evidence="12" type="primary">Wnt4</name>
</gene>
<organism evidence="12">
    <name type="scientific">Narceus annularis</name>
    <name type="common">Millipede</name>
    <dbReference type="NCBI Taxonomy" id="174156"/>
    <lineage>
        <taxon>Eukaryota</taxon>
        <taxon>Metazoa</taxon>
        <taxon>Ecdysozoa</taxon>
        <taxon>Arthropoda</taxon>
        <taxon>Myriapoda</taxon>
        <taxon>Diplopoda</taxon>
        <taxon>Helminthomorpha</taxon>
        <taxon>Spirobolidae</taxon>
        <taxon>Narceus</taxon>
    </lineage>
</organism>
<protein>
    <recommendedName>
        <fullName evidence="10">Protein Wnt</fullName>
    </recommendedName>
</protein>
<accession>X5JAR0</accession>
<evidence type="ECO:0000256" key="6">
    <source>
        <dbReference type="ARBA" id="ARBA00022687"/>
    </source>
</evidence>
<dbReference type="InterPro" id="IPR043158">
    <property type="entry name" value="Wnt_C"/>
</dbReference>
<evidence type="ECO:0000256" key="7">
    <source>
        <dbReference type="ARBA" id="ARBA00023157"/>
    </source>
</evidence>
<dbReference type="GO" id="GO:0030182">
    <property type="term" value="P:neuron differentiation"/>
    <property type="evidence" value="ECO:0007669"/>
    <property type="project" value="TreeGrafter"/>
</dbReference>
<keyword evidence="4" id="KW-0964">Secreted</keyword>
<feature type="chain" id="PRO_5004956301" description="Protein Wnt" evidence="11">
    <location>
        <begin position="28"/>
        <end position="366"/>
    </location>
</feature>
<dbReference type="GO" id="GO:0005615">
    <property type="term" value="C:extracellular space"/>
    <property type="evidence" value="ECO:0007669"/>
    <property type="project" value="TreeGrafter"/>
</dbReference>
<dbReference type="EMBL" id="HG529219">
    <property type="protein sequence ID" value="CDI40110.1"/>
    <property type="molecule type" value="mRNA"/>
</dbReference>
<name>X5JAR0_NARAN</name>
<proteinExistence type="evidence at transcript level"/>
<feature type="signal peptide" evidence="11">
    <location>
        <begin position="1"/>
        <end position="27"/>
    </location>
</feature>
<dbReference type="GO" id="GO:0007517">
    <property type="term" value="P:muscle organ development"/>
    <property type="evidence" value="ECO:0007669"/>
    <property type="project" value="UniProtKB-ARBA"/>
</dbReference>
<dbReference type="PROSITE" id="PS00246">
    <property type="entry name" value="WNT1"/>
    <property type="match status" value="1"/>
</dbReference>
<comment type="subcellular location">
    <subcellularLocation>
        <location evidence="1 10">Secreted</location>
        <location evidence="1 10">Extracellular space</location>
        <location evidence="1 10">Extracellular matrix</location>
    </subcellularLocation>
</comment>
<dbReference type="FunFam" id="3.30.2460.20:FF:000001">
    <property type="entry name" value="Wnt homolog"/>
    <property type="match status" value="1"/>
</dbReference>
<dbReference type="Gene3D" id="3.30.2460.20">
    <property type="match status" value="1"/>
</dbReference>
<keyword evidence="8" id="KW-0325">Glycoprotein</keyword>
<keyword evidence="11" id="KW-0732">Signal</keyword>
<evidence type="ECO:0000256" key="1">
    <source>
        <dbReference type="ARBA" id="ARBA00004498"/>
    </source>
</evidence>
<keyword evidence="6 10" id="KW-0879">Wnt signaling pathway</keyword>
<dbReference type="AlphaFoldDB" id="X5JAR0"/>
<evidence type="ECO:0000256" key="11">
    <source>
        <dbReference type="SAM" id="SignalP"/>
    </source>
</evidence>
<dbReference type="PRINTS" id="PR01349">
    <property type="entry name" value="WNTPROTEIN"/>
</dbReference>
<dbReference type="GO" id="GO:0045165">
    <property type="term" value="P:cell fate commitment"/>
    <property type="evidence" value="ECO:0007669"/>
    <property type="project" value="TreeGrafter"/>
</dbReference>
<dbReference type="SMART" id="SM00097">
    <property type="entry name" value="WNT1"/>
    <property type="match status" value="1"/>
</dbReference>
<dbReference type="GO" id="GO:0000902">
    <property type="term" value="P:cell morphogenesis"/>
    <property type="evidence" value="ECO:0007669"/>
    <property type="project" value="UniProtKB-ARBA"/>
</dbReference>
<reference evidence="12" key="1">
    <citation type="journal article" date="2014" name="Gene Expr. Patterns">
        <title>Identification and embryonic expression of Wnt2, Wnt4, Wnt5 and Wnt9 in the millipede Glomeris marginata (Myriapoda: Diplopoda).</title>
        <authorList>
            <person name="Janssen R."/>
            <person name="Posnien N."/>
        </authorList>
    </citation>
    <scope>NUCLEOTIDE SEQUENCE</scope>
    <source>
        <tissue evidence="12">Embryonic</tissue>
    </source>
</reference>
<evidence type="ECO:0000256" key="8">
    <source>
        <dbReference type="ARBA" id="ARBA00023180"/>
    </source>
</evidence>
<sequence length="366" mass="40725">MRPPVATCVWWLWALVIAGLPVPATLALRWLALSKMNSVVASVGTEDICRHLTGLVGRQVRICQRNVQVMHSVSAAAQSTIHECQFQFRSRRWNCSTLEDNRIFGEGPTAGTREAAFVHALSSAAVAHAVTRSCSQGQLDKCGCDRNVRSSSGDSFQWSGCSDNVDYGTAFSKVFVDARDRRASQTNPRSMMNMHNNEVGRKMLKEHMRIECKCHGVSGSCELKTCWRAMPTFRQVGEVLKEKFDGATEVERRTSATSPGSSRGFSGGYLVPLNTGFKPHTDTDLVYLNSSPDFCERDERQGSPGTHGRTCNKTSKGTDGCDLLCCGRGHRTKDRTLKERCRCKFYWCCTVQCKQCERQIEVHSCN</sequence>
<keyword evidence="9" id="KW-0449">Lipoprotein</keyword>
<comment type="function">
    <text evidence="10">Ligand for members of the frizzled family of seven transmembrane receptors.</text>
</comment>
<keyword evidence="3 10" id="KW-0217">Developmental protein</keyword>
<evidence type="ECO:0000256" key="5">
    <source>
        <dbReference type="ARBA" id="ARBA00022530"/>
    </source>
</evidence>
<evidence type="ECO:0000256" key="10">
    <source>
        <dbReference type="RuleBase" id="RU003500"/>
    </source>
</evidence>
<keyword evidence="7" id="KW-1015">Disulfide bond</keyword>